<keyword evidence="2" id="KW-0812">Transmembrane</keyword>
<dbReference type="STRING" id="4615.A0A199V311"/>
<feature type="transmembrane region" description="Helical" evidence="2">
    <location>
        <begin position="385"/>
        <end position="410"/>
    </location>
</feature>
<dbReference type="Pfam" id="PF02517">
    <property type="entry name" value="Rce1-like"/>
    <property type="match status" value="1"/>
</dbReference>
<feature type="non-terminal residue" evidence="4">
    <location>
        <position position="1"/>
    </location>
</feature>
<evidence type="ECO:0000256" key="1">
    <source>
        <dbReference type="SAM" id="MobiDB-lite"/>
    </source>
</evidence>
<dbReference type="InterPro" id="IPR003675">
    <property type="entry name" value="Rce1/LyrA-like_dom"/>
</dbReference>
<organism evidence="4 5">
    <name type="scientific">Ananas comosus</name>
    <name type="common">Pineapple</name>
    <name type="synonym">Ananas ananas</name>
    <dbReference type="NCBI Taxonomy" id="4615"/>
    <lineage>
        <taxon>Eukaryota</taxon>
        <taxon>Viridiplantae</taxon>
        <taxon>Streptophyta</taxon>
        <taxon>Embryophyta</taxon>
        <taxon>Tracheophyta</taxon>
        <taxon>Spermatophyta</taxon>
        <taxon>Magnoliopsida</taxon>
        <taxon>Liliopsida</taxon>
        <taxon>Poales</taxon>
        <taxon>Bromeliaceae</taxon>
        <taxon>Bromelioideae</taxon>
        <taxon>Ananas</taxon>
    </lineage>
</organism>
<dbReference type="GO" id="GO:0080120">
    <property type="term" value="P:CAAX-box protein maturation"/>
    <property type="evidence" value="ECO:0007669"/>
    <property type="project" value="UniProtKB-ARBA"/>
</dbReference>
<evidence type="ECO:0000313" key="5">
    <source>
        <dbReference type="Proteomes" id="UP000092600"/>
    </source>
</evidence>
<dbReference type="Proteomes" id="UP000092600">
    <property type="component" value="Unassembled WGS sequence"/>
</dbReference>
<dbReference type="AlphaFoldDB" id="A0A199V311"/>
<reference evidence="4 5" key="1">
    <citation type="journal article" date="2016" name="DNA Res.">
        <title>The draft genome of MD-2 pineapple using hybrid error correction of long reads.</title>
        <authorList>
            <person name="Redwan R.M."/>
            <person name="Saidin A."/>
            <person name="Kumar S.V."/>
        </authorList>
    </citation>
    <scope>NUCLEOTIDE SEQUENCE [LARGE SCALE GENOMIC DNA]</scope>
    <source>
        <strain evidence="5">cv. MD2</strain>
        <tissue evidence="4">Leaf</tissue>
    </source>
</reference>
<dbReference type="EMBL" id="LSRQ01003461">
    <property type="protein sequence ID" value="OAY71439.1"/>
    <property type="molecule type" value="Genomic_DNA"/>
</dbReference>
<sequence>IPEQNTQAQSSISGEVFSSSESTSEHQVIQKEVNGTQLNEEKPAQNMVDQSVQNSKVEPEPQHPSSKPPSISITQALDALTGFDDSTQMAVNSVFGVIENMIDQLEKRNELENADTNKAEDQETLDTADGKPFLNNNVPDKIEERQNGLPMKSSELDTATDLFLDPEEETDLSKSNNQSAQEFDTLSGQFAQDDAIKELIFLIKGKLLEALKVEVGRRLGISVIEELQSSLANEMERLATVVSEEVVCNSELNLISISKIDEPAKLKYGSIEGEFMIRTISSAVKEASHLRKVLPVGVIVGTVLASLRNYFHVGVQQDDDRNKAISEHGQMQEKIHAGENGIGNEGHFDEKVRHDEIEKSTSGVGKSLETNRSGNKGIMLGLLQLLWVLSFVGTSSVAETGLTLFFLMLLSEEDKEAMESSSVPKGSILEEHLKLGETVQEKSQNNIMSSLAEKAMSVAGPVVPTKSDGEVDHERLVAVLAELGQKGGILRLVGKIALLWGGIRGAMSLTDRLILFLHIAERPLLQRVLGFACMVLVLWSPVVIPLMPTLVQSWTTNSSTGIAGYACIVGLYVSVMILTMLWGKRIRGYDDPLEQYGLELTSAARVYDFLKGLVGGVMVVLCIHSINGLLGYACLSWPSSLPSLSAGAIILLRTYTNTIMLVVRGLVTATGIALVEELLFRSWLPEEIAVDIGYYQAVVLSGIAFSLIHRSPPSIPGFFLLSLVLSGIKQNAHGKLAAPIGFRAGIMTANYMLQTGGFIIYKPGTPFWLRSTNPLHPFDGAVGLCFSALLAILFFPQKPHQKNASSVS</sequence>
<feature type="transmembrane region" description="Helical" evidence="2">
    <location>
        <begin position="744"/>
        <end position="763"/>
    </location>
</feature>
<feature type="region of interest" description="Disordered" evidence="1">
    <location>
        <begin position="113"/>
        <end position="138"/>
    </location>
</feature>
<feature type="transmembrane region" description="Helical" evidence="2">
    <location>
        <begin position="528"/>
        <end position="550"/>
    </location>
</feature>
<feature type="compositionally biased region" description="Low complexity" evidence="1">
    <location>
        <begin position="10"/>
        <end position="22"/>
    </location>
</feature>
<feature type="compositionally biased region" description="Polar residues" evidence="1">
    <location>
        <begin position="47"/>
        <end position="56"/>
    </location>
</feature>
<feature type="domain" description="CAAX prenyl protease 2/Lysostaphin resistance protein A-like" evidence="3">
    <location>
        <begin position="661"/>
        <end position="745"/>
    </location>
</feature>
<name>A0A199V311_ANACO</name>
<dbReference type="PANTHER" id="PTHR43592">
    <property type="entry name" value="CAAX AMINO TERMINAL PROTEASE"/>
    <property type="match status" value="1"/>
</dbReference>
<dbReference type="GO" id="GO:0004175">
    <property type="term" value="F:endopeptidase activity"/>
    <property type="evidence" value="ECO:0007669"/>
    <property type="project" value="UniProtKB-ARBA"/>
</dbReference>
<keyword evidence="2" id="KW-1133">Transmembrane helix</keyword>
<evidence type="ECO:0000256" key="2">
    <source>
        <dbReference type="SAM" id="Phobius"/>
    </source>
</evidence>
<evidence type="ECO:0000313" key="4">
    <source>
        <dbReference type="EMBL" id="OAY71439.1"/>
    </source>
</evidence>
<feature type="transmembrane region" description="Helical" evidence="2">
    <location>
        <begin position="775"/>
        <end position="795"/>
    </location>
</feature>
<feature type="region of interest" description="Disordered" evidence="1">
    <location>
        <begin position="1"/>
        <end position="71"/>
    </location>
</feature>
<dbReference type="PANTHER" id="PTHR43592:SF20">
    <property type="entry name" value="ALPHA_BETA-HYDROLASES SUPERFAMILY PROTEIN"/>
    <property type="match status" value="1"/>
</dbReference>
<accession>A0A199V311</accession>
<feature type="transmembrane region" description="Helical" evidence="2">
    <location>
        <begin position="613"/>
        <end position="638"/>
    </location>
</feature>
<gene>
    <name evidence="4" type="ORF">ACMD2_24608</name>
</gene>
<feature type="transmembrane region" description="Helical" evidence="2">
    <location>
        <begin position="562"/>
        <end position="583"/>
    </location>
</feature>
<proteinExistence type="predicted"/>
<keyword evidence="2" id="KW-0472">Membrane</keyword>
<protein>
    <recommendedName>
        <fullName evidence="3">CAAX prenyl protease 2/Lysostaphin resistance protein A-like domain-containing protein</fullName>
    </recommendedName>
</protein>
<comment type="caution">
    <text evidence="4">The sequence shown here is derived from an EMBL/GenBank/DDBJ whole genome shotgun (WGS) entry which is preliminary data.</text>
</comment>
<evidence type="ECO:0000259" key="3">
    <source>
        <dbReference type="Pfam" id="PF02517"/>
    </source>
</evidence>